<dbReference type="EMBL" id="FZNN01000014">
    <property type="protein sequence ID" value="SNR64470.1"/>
    <property type="molecule type" value="Genomic_DNA"/>
</dbReference>
<dbReference type="AlphaFoldDB" id="A0A238Y0G9"/>
<evidence type="ECO:0000313" key="2">
    <source>
        <dbReference type="Proteomes" id="UP000198417"/>
    </source>
</evidence>
<dbReference type="Proteomes" id="UP000198417">
    <property type="component" value="Unassembled WGS sequence"/>
</dbReference>
<dbReference type="RefSeq" id="WP_089271787.1">
    <property type="nucleotide sequence ID" value="NZ_FZNN01000014.1"/>
</dbReference>
<accession>A0A238Y0G9</accession>
<gene>
    <name evidence="1" type="ORF">SAMN06265370_1145</name>
</gene>
<proteinExistence type="predicted"/>
<keyword evidence="2" id="KW-1185">Reference proteome</keyword>
<dbReference type="OrthoDB" id="7860467at2"/>
<name>A0A238Y0G9_9RHOB</name>
<organism evidence="1 2">
    <name type="scientific">Puniceibacterium sediminis</name>
    <dbReference type="NCBI Taxonomy" id="1608407"/>
    <lineage>
        <taxon>Bacteria</taxon>
        <taxon>Pseudomonadati</taxon>
        <taxon>Pseudomonadota</taxon>
        <taxon>Alphaproteobacteria</taxon>
        <taxon>Rhodobacterales</taxon>
        <taxon>Paracoccaceae</taxon>
        <taxon>Puniceibacterium</taxon>
    </lineage>
</organism>
<protein>
    <submittedName>
        <fullName evidence="1">Uncharacterized protein</fullName>
    </submittedName>
</protein>
<sequence length="169" mass="18170">MAMHASITPTPRSGTTDYGFSKDAEVLDEIFDQLHAALDAEALVSNGYFQIALSGLAHSAADAWATCETSTMRFLMRPCLVADHVLAAEHLLDVLQDRGLDHERLCIAPVALMSAAARCVARPDIENIVLTRQLSHLAGLLRAVIEDSAMPHDLQDDAEPGSPSPTPDL</sequence>
<reference evidence="1 2" key="1">
    <citation type="submission" date="2017-06" db="EMBL/GenBank/DDBJ databases">
        <authorList>
            <person name="Kim H.J."/>
            <person name="Triplett B.A."/>
        </authorList>
    </citation>
    <scope>NUCLEOTIDE SEQUENCE [LARGE SCALE GENOMIC DNA]</scope>
    <source>
        <strain evidence="1 2">DSM 29052</strain>
    </source>
</reference>
<evidence type="ECO:0000313" key="1">
    <source>
        <dbReference type="EMBL" id="SNR64470.1"/>
    </source>
</evidence>